<accession>A0ABP1YNY9</accession>
<comment type="caution">
    <text evidence="1">The sequence shown here is derived from an EMBL/GenBank/DDBJ whole genome shotgun (WGS) entry which is preliminary data.</text>
</comment>
<evidence type="ECO:0000313" key="1">
    <source>
        <dbReference type="EMBL" id="CNK61349.1"/>
    </source>
</evidence>
<keyword evidence="2" id="KW-1185">Reference proteome</keyword>
<gene>
    <name evidence="1" type="ORF">ERS137966_00755</name>
</gene>
<name>A0ABP1YNY9_YERAL</name>
<dbReference type="Proteomes" id="UP000038647">
    <property type="component" value="Unassembled WGS sequence"/>
</dbReference>
<evidence type="ECO:0000313" key="2">
    <source>
        <dbReference type="Proteomes" id="UP000038647"/>
    </source>
</evidence>
<dbReference type="RefSeq" id="WP_049603341.1">
    <property type="nucleotide sequence ID" value="NZ_CQEH01000002.1"/>
</dbReference>
<protein>
    <submittedName>
        <fullName evidence="1">Beta-gamma-crystallin</fullName>
    </submittedName>
</protein>
<proteinExistence type="predicted"/>
<sequence>MPRILISTQVALILLIAWSPLAIADNSNKRWSYLHPEDQYQSETGITDHSEYIVHRIIERDAARILSCTFIPALAIYNYITHSHCDQAEKLWRQISHWFSDDNKDNAVLIVGNSPLLEPQPSLPKNRDNEPHPITLTLNKLNTQLHHQALTLPATARFCKKPIDYILAARYPRSPDDNCPQWVSRILADFTTLFGHSVQSWTPQQLQDVITRIDGQQATGYAGSDQATEDHLVGEVRQAVERLGLVETIRQITHALEYARLNYATFIEHNPTTITPPDAAQNLPLGLYSLSLESYQYPAVLPPVRIRENGEWVARPDLHFEVEILNEPNESAVADILAAVREWSQTDFLQYLHLTPHDDEQIRRTQLGTLFAMQATSSILLHALEEPNDHLFVVVRLGGEIIHVLSAVTYSINEEIYNIHAAITAPSNVLNPAAEGSIRGAGTVAGHELAHYLKEKGVKVIRADVVSQSAAKISINFGAQHNEL</sequence>
<dbReference type="EMBL" id="CQEH01000002">
    <property type="protein sequence ID" value="CNK61349.1"/>
    <property type="molecule type" value="Genomic_DNA"/>
</dbReference>
<organism evidence="1 2">
    <name type="scientific">Yersinia aldovae</name>
    <dbReference type="NCBI Taxonomy" id="29483"/>
    <lineage>
        <taxon>Bacteria</taxon>
        <taxon>Pseudomonadati</taxon>
        <taxon>Pseudomonadota</taxon>
        <taxon>Gammaproteobacteria</taxon>
        <taxon>Enterobacterales</taxon>
        <taxon>Yersiniaceae</taxon>
        <taxon>Yersinia</taxon>
    </lineage>
</organism>
<reference evidence="1 2" key="1">
    <citation type="submission" date="2015-03" db="EMBL/GenBank/DDBJ databases">
        <authorList>
            <consortium name="Pathogen Informatics"/>
            <person name="Murphy D."/>
        </authorList>
    </citation>
    <scope>NUCLEOTIDE SEQUENCE [LARGE SCALE GENOMIC DNA]</scope>
    <source>
        <strain evidence="1 2">IP08791</strain>
    </source>
</reference>